<gene>
    <name evidence="2" type="ORF">J2Z69_002656</name>
</gene>
<organism evidence="2 3">
    <name type="scientific">Paenibacillus shirakamiensis</name>
    <dbReference type="NCBI Taxonomy" id="1265935"/>
    <lineage>
        <taxon>Bacteria</taxon>
        <taxon>Bacillati</taxon>
        <taxon>Bacillota</taxon>
        <taxon>Bacilli</taxon>
        <taxon>Bacillales</taxon>
        <taxon>Paenibacillaceae</taxon>
        <taxon>Paenibacillus</taxon>
    </lineage>
</organism>
<evidence type="ECO:0000256" key="1">
    <source>
        <dbReference type="SAM" id="MobiDB-lite"/>
    </source>
</evidence>
<proteinExistence type="predicted"/>
<dbReference type="Proteomes" id="UP001519288">
    <property type="component" value="Unassembled WGS sequence"/>
</dbReference>
<comment type="caution">
    <text evidence="2">The sequence shown here is derived from an EMBL/GenBank/DDBJ whole genome shotgun (WGS) entry which is preliminary data.</text>
</comment>
<dbReference type="RefSeq" id="WP_209863245.1">
    <property type="nucleotide sequence ID" value="NZ_JAGGLD010000004.1"/>
</dbReference>
<sequence>MAKPLKVDDVWMDRIAGLLDEMEFGSLNIVVHEGQIVQVERTERKRYETGASSGAKSVGAPRQQGARTLRESNTGR</sequence>
<evidence type="ECO:0000313" key="3">
    <source>
        <dbReference type="Proteomes" id="UP001519288"/>
    </source>
</evidence>
<keyword evidence="3" id="KW-1185">Reference proteome</keyword>
<dbReference type="InterPro" id="IPR018743">
    <property type="entry name" value="DUF2292"/>
</dbReference>
<name>A0ABS4JKX1_9BACL</name>
<accession>A0ABS4JKX1</accession>
<evidence type="ECO:0000313" key="2">
    <source>
        <dbReference type="EMBL" id="MBP2001611.1"/>
    </source>
</evidence>
<dbReference type="EMBL" id="JAGGLD010000004">
    <property type="protein sequence ID" value="MBP2001611.1"/>
    <property type="molecule type" value="Genomic_DNA"/>
</dbReference>
<reference evidence="2 3" key="1">
    <citation type="submission" date="2021-03" db="EMBL/GenBank/DDBJ databases">
        <title>Genomic Encyclopedia of Type Strains, Phase IV (KMG-IV): sequencing the most valuable type-strain genomes for metagenomic binning, comparative biology and taxonomic classification.</title>
        <authorList>
            <person name="Goeker M."/>
        </authorList>
    </citation>
    <scope>NUCLEOTIDE SEQUENCE [LARGE SCALE GENOMIC DNA]</scope>
    <source>
        <strain evidence="2 3">DSM 26806</strain>
    </source>
</reference>
<protein>
    <recommendedName>
        <fullName evidence="4">DUF2292 domain-containing protein</fullName>
    </recommendedName>
</protein>
<evidence type="ECO:0008006" key="4">
    <source>
        <dbReference type="Google" id="ProtNLM"/>
    </source>
</evidence>
<feature type="region of interest" description="Disordered" evidence="1">
    <location>
        <begin position="45"/>
        <end position="76"/>
    </location>
</feature>
<dbReference type="Pfam" id="PF10055">
    <property type="entry name" value="DUF2292"/>
    <property type="match status" value="1"/>
</dbReference>